<dbReference type="GO" id="GO:0016020">
    <property type="term" value="C:membrane"/>
    <property type="evidence" value="ECO:0007669"/>
    <property type="project" value="UniProtKB-SubCell"/>
</dbReference>
<evidence type="ECO:0000256" key="10">
    <source>
        <dbReference type="SAM" id="Phobius"/>
    </source>
</evidence>
<evidence type="ECO:0000256" key="6">
    <source>
        <dbReference type="ARBA" id="ARBA00023065"/>
    </source>
</evidence>
<dbReference type="OrthoDB" id="7676488at2759"/>
<feature type="region of interest" description="Disordered" evidence="9">
    <location>
        <begin position="563"/>
        <end position="592"/>
    </location>
</feature>
<protein>
    <submittedName>
        <fullName evidence="12">V-type proton ATPase subunit D-like isoform B</fullName>
    </submittedName>
</protein>
<feature type="compositionally biased region" description="Low complexity" evidence="9">
    <location>
        <begin position="572"/>
        <end position="583"/>
    </location>
</feature>
<gene>
    <name evidence="12" type="ORF">C2E21_8445</name>
</gene>
<keyword evidence="7 10" id="KW-0472">Membrane</keyword>
<dbReference type="EMBL" id="LHPG02000020">
    <property type="protein sequence ID" value="PRW21132.1"/>
    <property type="molecule type" value="Genomic_DNA"/>
</dbReference>
<dbReference type="InterPro" id="IPR036259">
    <property type="entry name" value="MFS_trans_sf"/>
</dbReference>
<evidence type="ECO:0000313" key="12">
    <source>
        <dbReference type="EMBL" id="PRW21132.1"/>
    </source>
</evidence>
<dbReference type="STRING" id="3076.A0A2P6TES7"/>
<feature type="transmembrane region" description="Helical" evidence="10">
    <location>
        <begin position="1145"/>
        <end position="1166"/>
    </location>
</feature>
<dbReference type="AlphaFoldDB" id="A0A2P6TES7"/>
<feature type="transmembrane region" description="Helical" evidence="10">
    <location>
        <begin position="1053"/>
        <end position="1074"/>
    </location>
</feature>
<dbReference type="Pfam" id="PF01813">
    <property type="entry name" value="ATP-synt_D"/>
    <property type="match status" value="2"/>
</dbReference>
<feature type="region of interest" description="Disordered" evidence="9">
    <location>
        <begin position="447"/>
        <end position="468"/>
    </location>
</feature>
<feature type="coiled-coil region" evidence="8">
    <location>
        <begin position="197"/>
        <end position="242"/>
    </location>
</feature>
<feature type="transmembrane region" description="Helical" evidence="10">
    <location>
        <begin position="1020"/>
        <end position="1041"/>
    </location>
</feature>
<evidence type="ECO:0000256" key="3">
    <source>
        <dbReference type="ARBA" id="ARBA00022448"/>
    </source>
</evidence>
<dbReference type="Pfam" id="PF12832">
    <property type="entry name" value="MFS_1_like"/>
    <property type="match status" value="2"/>
</dbReference>
<evidence type="ECO:0000313" key="13">
    <source>
        <dbReference type="Proteomes" id="UP000239899"/>
    </source>
</evidence>
<feature type="domain" description="Major facilitator superfamily associated" evidence="11">
    <location>
        <begin position="276"/>
        <end position="482"/>
    </location>
</feature>
<evidence type="ECO:0000259" key="11">
    <source>
        <dbReference type="Pfam" id="PF12832"/>
    </source>
</evidence>
<dbReference type="NCBIfam" id="TIGR00309">
    <property type="entry name" value="V_ATPase_subD"/>
    <property type="match status" value="1"/>
</dbReference>
<feature type="transmembrane region" description="Helical" evidence="10">
    <location>
        <begin position="422"/>
        <end position="441"/>
    </location>
</feature>
<evidence type="ECO:0000256" key="9">
    <source>
        <dbReference type="SAM" id="MobiDB-lite"/>
    </source>
</evidence>
<feature type="region of interest" description="Disordered" evidence="9">
    <location>
        <begin position="811"/>
        <end position="833"/>
    </location>
</feature>
<dbReference type="InterPro" id="IPR002699">
    <property type="entry name" value="V_ATPase_D"/>
</dbReference>
<dbReference type="Gene3D" id="1.10.287.3240">
    <property type="match status" value="2"/>
</dbReference>
<dbReference type="PANTHER" id="PTHR11671">
    <property type="entry name" value="V-TYPE ATP SYNTHASE SUBUNIT D"/>
    <property type="match status" value="1"/>
</dbReference>
<feature type="transmembrane region" description="Helical" evidence="10">
    <location>
        <begin position="275"/>
        <end position="295"/>
    </location>
</feature>
<evidence type="ECO:0000256" key="1">
    <source>
        <dbReference type="ARBA" id="ARBA00004141"/>
    </source>
</evidence>
<reference evidence="12 13" key="1">
    <citation type="journal article" date="2018" name="Plant J.">
        <title>Genome sequences of Chlorella sorokiniana UTEX 1602 and Micractinium conductrix SAG 241.80: implications to maltose excretion by a green alga.</title>
        <authorList>
            <person name="Arriola M.B."/>
            <person name="Velmurugan N."/>
            <person name="Zhang Y."/>
            <person name="Plunkett M.H."/>
            <person name="Hondzo H."/>
            <person name="Barney B.M."/>
        </authorList>
    </citation>
    <scope>NUCLEOTIDE SEQUENCE [LARGE SCALE GENOMIC DNA]</scope>
    <source>
        <strain evidence="13">UTEX 1602</strain>
    </source>
</reference>
<evidence type="ECO:0000256" key="4">
    <source>
        <dbReference type="ARBA" id="ARBA00022692"/>
    </source>
</evidence>
<organism evidence="12 13">
    <name type="scientific">Chlorella sorokiniana</name>
    <name type="common">Freshwater green alga</name>
    <dbReference type="NCBI Taxonomy" id="3076"/>
    <lineage>
        <taxon>Eukaryota</taxon>
        <taxon>Viridiplantae</taxon>
        <taxon>Chlorophyta</taxon>
        <taxon>core chlorophytes</taxon>
        <taxon>Trebouxiophyceae</taxon>
        <taxon>Chlorellales</taxon>
        <taxon>Chlorellaceae</taxon>
        <taxon>Chlorella clade</taxon>
        <taxon>Chlorella</taxon>
    </lineage>
</organism>
<comment type="similarity">
    <text evidence="2">Belongs to the V-ATPase D subunit family.</text>
</comment>
<keyword evidence="5 10" id="KW-1133">Transmembrane helix</keyword>
<evidence type="ECO:0000256" key="7">
    <source>
        <dbReference type="ARBA" id="ARBA00023136"/>
    </source>
</evidence>
<proteinExistence type="inferred from homology"/>
<name>A0A2P6TES7_CHLSO</name>
<keyword evidence="3" id="KW-0813">Transport</keyword>
<feature type="region of interest" description="Disordered" evidence="9">
    <location>
        <begin position="772"/>
        <end position="795"/>
    </location>
</feature>
<dbReference type="Proteomes" id="UP000239899">
    <property type="component" value="Unassembled WGS sequence"/>
</dbReference>
<comment type="subcellular location">
    <subcellularLocation>
        <location evidence="1">Membrane</location>
        <topology evidence="1">Multi-pass membrane protein</topology>
    </subcellularLocation>
</comment>
<feature type="region of interest" description="Disordered" evidence="9">
    <location>
        <begin position="672"/>
        <end position="695"/>
    </location>
</feature>
<keyword evidence="6" id="KW-0406">Ion transport</keyword>
<feature type="transmembrane region" description="Helical" evidence="10">
    <location>
        <begin position="990"/>
        <end position="1008"/>
    </location>
</feature>
<sequence>MSSQNRYTVTPTVSVLAVMKGRLAGATKGHSLLKKKADALNMRFRQILRKIVETKEEMGKVMKLLQAVETKEEMGKVMKASFFSLAQAKYSSGDFKHTVFDSVDQASVKVRASQDNVAGVKLPRFESVKEGGGAVDSKLGLIGLGSGGKQIQECRKSFLSAIDLLVELASLQTAFLTLDEAIKTTNRRVNALEHVVKPRLENTIAYIKGELDELEREEFFRLKKVQGNKKKHAEAAAAKEAEDAAAAARAGGALPPHPAGKMQLVERIRSYAPEAYFFLYNAATVFLLPYLGILWREQGFTGSQIGILSAVRPFICSVSGQLLVGVADARRCHFSVTLATYIITMAARSSMALATGFVAHVILIAVSEACQSPFSIITDASIAASTDQAGYGRKRVLASVGWGAMAPLSGWIVGKWGVPRSIAVYFGFVAAALVPTVLLPLRELGRRRSQTSEHEAEPAPTSANKRSLSAKLARSSAAALLLPPAERGSEQLDGRQHNGHAAELAIELLAASRPSADAAAAEAVGNIMVERINSKLSRAGSLPPQAQLPDVRLPPLLTTADEDAAAEEEAASARTAGATPAGATDDDSWSISAVGSPLTAQRRSLPPIACPHEAPAGALPTPMHGPTPSGRMGQPAVGGGTTPASFGAAGAGALARTTSAATTAFYSVRSESGMSGTPGMFSPRPGGEASAGSMPRSALLAQLAEAGSLEAATAVTPGTDQAGSLGGSLAGTLPHSVPRSVPPRALFRQASDVAAAAGSNASFIRSARLSQLAEGPQPGSAGWQPGMPPRHPLWRQPSDLASLAASTQYATPRGMAGTPRDSQGATPSLLRQASSISQAQDLTGFDLSAHDGTAAGAALSPRMQRQEQQQQALVGEQPLEQPPPLQPQVSCLSQALSGFEGSVAGGDNIKPAPLAPSPRPALSIAVDCSSTAKAPLRTLSIAVEGSDGGTSLPSDAAGAAGSAGVAGAARKTDVSVMAGIAAMLRNPHHAAFFATALLMGIGYGALGYEQLYLKESGAPGILLGMGLLVGTCIGETAVFSTQGWWLPKLGLELAFNIGMAGWVLRLGLLTLLPLFPSLWCVLPVDLLQGVTFAVAYGTGMLRAKAIAPPHLRSTTTAMFFALYYGVGPGISGLSGGIIYERMGMRFVFIIFSLVLLAGWILVLLALRWATRAERRRAAEVAELAP</sequence>
<dbReference type="SUPFAM" id="SSF103473">
    <property type="entry name" value="MFS general substrate transporter"/>
    <property type="match status" value="2"/>
</dbReference>
<dbReference type="GO" id="GO:0046961">
    <property type="term" value="F:proton-transporting ATPase activity, rotational mechanism"/>
    <property type="evidence" value="ECO:0007669"/>
    <property type="project" value="InterPro"/>
</dbReference>
<keyword evidence="8" id="KW-0175">Coiled coil</keyword>
<evidence type="ECO:0000256" key="8">
    <source>
        <dbReference type="SAM" id="Coils"/>
    </source>
</evidence>
<feature type="region of interest" description="Disordered" evidence="9">
    <location>
        <begin position="613"/>
        <end position="637"/>
    </location>
</feature>
<comment type="caution">
    <text evidence="12">The sequence shown here is derived from an EMBL/GenBank/DDBJ whole genome shotgun (WGS) entry which is preliminary data.</text>
</comment>
<feature type="compositionally biased region" description="Basic and acidic residues" evidence="9">
    <location>
        <begin position="447"/>
        <end position="457"/>
    </location>
</feature>
<keyword evidence="4 10" id="KW-0812">Transmembrane</keyword>
<feature type="domain" description="Major facilitator superfamily associated" evidence="11">
    <location>
        <begin position="977"/>
        <end position="1149"/>
    </location>
</feature>
<feature type="transmembrane region" description="Helical" evidence="10">
    <location>
        <begin position="396"/>
        <end position="416"/>
    </location>
</feature>
<feature type="transmembrane region" description="Helical" evidence="10">
    <location>
        <begin position="1117"/>
        <end position="1139"/>
    </location>
</feature>
<feature type="compositionally biased region" description="Polar residues" evidence="9">
    <location>
        <begin position="820"/>
        <end position="833"/>
    </location>
</feature>
<keyword evidence="13" id="KW-1185">Reference proteome</keyword>
<evidence type="ECO:0000256" key="2">
    <source>
        <dbReference type="ARBA" id="ARBA00005850"/>
    </source>
</evidence>
<feature type="transmembrane region" description="Helical" evidence="10">
    <location>
        <begin position="307"/>
        <end position="327"/>
    </location>
</feature>
<accession>A0A2P6TES7</accession>
<dbReference type="Gene3D" id="1.20.1250.20">
    <property type="entry name" value="MFS general substrate transporter like domains"/>
    <property type="match status" value="2"/>
</dbReference>
<evidence type="ECO:0000256" key="5">
    <source>
        <dbReference type="ARBA" id="ARBA00022989"/>
    </source>
</evidence>
<dbReference type="InterPro" id="IPR024989">
    <property type="entry name" value="MFS_assoc_dom"/>
</dbReference>